<gene>
    <name evidence="2" type="ORF">MSAN_00119400</name>
</gene>
<protein>
    <submittedName>
        <fullName evidence="2">Uncharacterized protein</fullName>
    </submittedName>
</protein>
<organism evidence="2 3">
    <name type="scientific">Mycena sanguinolenta</name>
    <dbReference type="NCBI Taxonomy" id="230812"/>
    <lineage>
        <taxon>Eukaryota</taxon>
        <taxon>Fungi</taxon>
        <taxon>Dikarya</taxon>
        <taxon>Basidiomycota</taxon>
        <taxon>Agaricomycotina</taxon>
        <taxon>Agaricomycetes</taxon>
        <taxon>Agaricomycetidae</taxon>
        <taxon>Agaricales</taxon>
        <taxon>Marasmiineae</taxon>
        <taxon>Mycenaceae</taxon>
        <taxon>Mycena</taxon>
    </lineage>
</organism>
<reference evidence="2" key="1">
    <citation type="submission" date="2020-05" db="EMBL/GenBank/DDBJ databases">
        <title>Mycena genomes resolve the evolution of fungal bioluminescence.</title>
        <authorList>
            <person name="Tsai I.J."/>
        </authorList>
    </citation>
    <scope>NUCLEOTIDE SEQUENCE</scope>
    <source>
        <strain evidence="2">160909Yilan</strain>
    </source>
</reference>
<dbReference type="Proteomes" id="UP000623467">
    <property type="component" value="Unassembled WGS sequence"/>
</dbReference>
<evidence type="ECO:0000256" key="1">
    <source>
        <dbReference type="SAM" id="MobiDB-lite"/>
    </source>
</evidence>
<feature type="region of interest" description="Disordered" evidence="1">
    <location>
        <begin position="1"/>
        <end position="29"/>
    </location>
</feature>
<name>A0A8H6ZGQ1_9AGAR</name>
<sequence>MDDQPSLNPELTRSTTWDPEPPSTYRATAAKNAAATAPADTLFAAAALCPIVLGVAPFPLELFTTFVARQLEGWC</sequence>
<feature type="compositionally biased region" description="Polar residues" evidence="1">
    <location>
        <begin position="1"/>
        <end position="17"/>
    </location>
</feature>
<keyword evidence="3" id="KW-1185">Reference proteome</keyword>
<dbReference type="AlphaFoldDB" id="A0A8H6ZGQ1"/>
<proteinExistence type="predicted"/>
<evidence type="ECO:0000313" key="2">
    <source>
        <dbReference type="EMBL" id="KAF7377014.1"/>
    </source>
</evidence>
<comment type="caution">
    <text evidence="2">The sequence shown here is derived from an EMBL/GenBank/DDBJ whole genome shotgun (WGS) entry which is preliminary data.</text>
</comment>
<dbReference type="EMBL" id="JACAZH010000001">
    <property type="protein sequence ID" value="KAF7377014.1"/>
    <property type="molecule type" value="Genomic_DNA"/>
</dbReference>
<accession>A0A8H6ZGQ1</accession>
<evidence type="ECO:0000313" key="3">
    <source>
        <dbReference type="Proteomes" id="UP000623467"/>
    </source>
</evidence>